<name>A0ABT0GWH7_9HYPH</name>
<dbReference type="InterPro" id="IPR004360">
    <property type="entry name" value="Glyas_Fos-R_dOase_dom"/>
</dbReference>
<dbReference type="EMBL" id="JALNMJ010000011">
    <property type="protein sequence ID" value="MCK7613806.1"/>
    <property type="molecule type" value="Genomic_DNA"/>
</dbReference>
<evidence type="ECO:0000259" key="1">
    <source>
        <dbReference type="PROSITE" id="PS51819"/>
    </source>
</evidence>
<evidence type="ECO:0000313" key="2">
    <source>
        <dbReference type="EMBL" id="MCK7613806.1"/>
    </source>
</evidence>
<feature type="domain" description="VOC" evidence="1">
    <location>
        <begin position="8"/>
        <end position="124"/>
    </location>
</feature>
<proteinExistence type="predicted"/>
<dbReference type="InterPro" id="IPR029068">
    <property type="entry name" value="Glyas_Bleomycin-R_OHBP_Dase"/>
</dbReference>
<dbReference type="Proteomes" id="UP001431221">
    <property type="component" value="Unassembled WGS sequence"/>
</dbReference>
<evidence type="ECO:0000313" key="3">
    <source>
        <dbReference type="Proteomes" id="UP001431221"/>
    </source>
</evidence>
<keyword evidence="3" id="KW-1185">Reference proteome</keyword>
<gene>
    <name evidence="2" type="ORF">M0H32_16685</name>
</gene>
<dbReference type="PROSITE" id="PS51819">
    <property type="entry name" value="VOC"/>
    <property type="match status" value="1"/>
</dbReference>
<dbReference type="RefSeq" id="WP_248156035.1">
    <property type="nucleotide sequence ID" value="NZ_JALNMJ010000011.1"/>
</dbReference>
<organism evidence="2 3">
    <name type="scientific">Roseibium sediminicola</name>
    <dbReference type="NCBI Taxonomy" id="2933272"/>
    <lineage>
        <taxon>Bacteria</taxon>
        <taxon>Pseudomonadati</taxon>
        <taxon>Pseudomonadota</taxon>
        <taxon>Alphaproteobacteria</taxon>
        <taxon>Hyphomicrobiales</taxon>
        <taxon>Stappiaceae</taxon>
        <taxon>Roseibium</taxon>
    </lineage>
</organism>
<dbReference type="Pfam" id="PF00903">
    <property type="entry name" value="Glyoxalase"/>
    <property type="match status" value="1"/>
</dbReference>
<dbReference type="Gene3D" id="3.10.180.10">
    <property type="entry name" value="2,3-Dihydroxybiphenyl 1,2-Dioxygenase, domain 1"/>
    <property type="match status" value="1"/>
</dbReference>
<reference evidence="2" key="1">
    <citation type="submission" date="2022-04" db="EMBL/GenBank/DDBJ databases">
        <title>Roseibium sp. CAU 1639 isolated from mud.</title>
        <authorList>
            <person name="Kim W."/>
        </authorList>
    </citation>
    <scope>NUCLEOTIDE SEQUENCE</scope>
    <source>
        <strain evidence="2">CAU 1639</strain>
    </source>
</reference>
<accession>A0ABT0GWH7</accession>
<comment type="caution">
    <text evidence="2">The sequence shown here is derived from an EMBL/GenBank/DDBJ whole genome shotgun (WGS) entry which is preliminary data.</text>
</comment>
<dbReference type="SUPFAM" id="SSF54593">
    <property type="entry name" value="Glyoxalase/Bleomycin resistance protein/Dihydroxybiphenyl dioxygenase"/>
    <property type="match status" value="1"/>
</dbReference>
<dbReference type="InterPro" id="IPR037523">
    <property type="entry name" value="VOC_core"/>
</dbReference>
<sequence length="131" mass="13875">MNQTEPAAVERLGLYVLSTDLDRSETFYTRLFGAAPKVRTEAFMGFDVAGGLFAVVSKQAFAPDAKLGASTIPYLKVADLDAAHRHVQAVAPDAIQAPGVITEGPISLLKVADPDGNIVEYFALSVPIEGL</sequence>
<protein>
    <recommendedName>
        <fullName evidence="1">VOC domain-containing protein</fullName>
    </recommendedName>
</protein>